<name>X1MCW8_9ZZZZ</name>
<sequence>RWQAREVFEPKMIAKYGLDDEYGELNLESFYKAGMTDEQIKNFWRAHWEHASWTQVQQMLFRRLIPESEVWDWFRLVEIPPFWRQKMIDSAFHPLTRVDVRRMHRTGTLSDDDLVWAYMDVGFSKKNAGLMADFTIAYNATPEDAEAINLTRAQVETAYRIGFIGRGEAQGYFEDMDYSKEEVEFILALIDHGKSLESGSSWITILRSQVKAGLITVQDAGNRLAELGFSSEAISAYTELFTAYAEAADRLPSKTDIKNWFGLKMITEEETRSYLKSMGHCERDINLYLKFWTPAPA</sequence>
<reference evidence="1" key="1">
    <citation type="journal article" date="2014" name="Front. Microbiol.">
        <title>High frequency of phylogenetically diverse reductive dehalogenase-homologous genes in deep subseafloor sedimentary metagenomes.</title>
        <authorList>
            <person name="Kawai M."/>
            <person name="Futagami T."/>
            <person name="Toyoda A."/>
            <person name="Takaki Y."/>
            <person name="Nishi S."/>
            <person name="Hori S."/>
            <person name="Arai W."/>
            <person name="Tsubouchi T."/>
            <person name="Morono Y."/>
            <person name="Uchiyama I."/>
            <person name="Ito T."/>
            <person name="Fujiyama A."/>
            <person name="Inagaki F."/>
            <person name="Takami H."/>
        </authorList>
    </citation>
    <scope>NUCLEOTIDE SEQUENCE</scope>
    <source>
        <strain evidence="1">Expedition CK06-06</strain>
    </source>
</reference>
<organism evidence="1">
    <name type="scientific">marine sediment metagenome</name>
    <dbReference type="NCBI Taxonomy" id="412755"/>
    <lineage>
        <taxon>unclassified sequences</taxon>
        <taxon>metagenomes</taxon>
        <taxon>ecological metagenomes</taxon>
    </lineage>
</organism>
<accession>X1MCW8</accession>
<dbReference type="EMBL" id="BARV01009120">
    <property type="protein sequence ID" value="GAI12515.1"/>
    <property type="molecule type" value="Genomic_DNA"/>
</dbReference>
<protein>
    <submittedName>
        <fullName evidence="1">Uncharacterized protein</fullName>
    </submittedName>
</protein>
<evidence type="ECO:0000313" key="1">
    <source>
        <dbReference type="EMBL" id="GAI12515.1"/>
    </source>
</evidence>
<dbReference type="AlphaFoldDB" id="X1MCW8"/>
<comment type="caution">
    <text evidence="1">The sequence shown here is derived from an EMBL/GenBank/DDBJ whole genome shotgun (WGS) entry which is preliminary data.</text>
</comment>
<gene>
    <name evidence="1" type="ORF">S06H3_18105</name>
</gene>
<feature type="non-terminal residue" evidence="1">
    <location>
        <position position="1"/>
    </location>
</feature>
<proteinExistence type="predicted"/>